<dbReference type="PANTHER" id="PTHR43798">
    <property type="entry name" value="MONOACYLGLYCEROL LIPASE"/>
    <property type="match status" value="1"/>
</dbReference>
<dbReference type="PANTHER" id="PTHR43798:SF33">
    <property type="entry name" value="HYDROLASE, PUTATIVE (AFU_ORTHOLOGUE AFUA_2G14860)-RELATED"/>
    <property type="match status" value="1"/>
</dbReference>
<feature type="domain" description="AB hydrolase-1" evidence="1">
    <location>
        <begin position="5"/>
        <end position="241"/>
    </location>
</feature>
<dbReference type="EMBL" id="JBBEGM010000009">
    <property type="protein sequence ID" value="MEJ2863660.1"/>
    <property type="molecule type" value="Genomic_DNA"/>
</dbReference>
<evidence type="ECO:0000313" key="3">
    <source>
        <dbReference type="Proteomes" id="UP001369736"/>
    </source>
</evidence>
<organism evidence="2 3">
    <name type="scientific">Actinomycetospora flava</name>
    <dbReference type="NCBI Taxonomy" id="3129232"/>
    <lineage>
        <taxon>Bacteria</taxon>
        <taxon>Bacillati</taxon>
        <taxon>Actinomycetota</taxon>
        <taxon>Actinomycetes</taxon>
        <taxon>Pseudonocardiales</taxon>
        <taxon>Pseudonocardiaceae</taxon>
        <taxon>Actinomycetospora</taxon>
    </lineage>
</organism>
<keyword evidence="2" id="KW-0378">Hydrolase</keyword>
<dbReference type="InterPro" id="IPR029058">
    <property type="entry name" value="AB_hydrolase_fold"/>
</dbReference>
<evidence type="ECO:0000313" key="2">
    <source>
        <dbReference type="EMBL" id="MEJ2863660.1"/>
    </source>
</evidence>
<evidence type="ECO:0000259" key="1">
    <source>
        <dbReference type="Pfam" id="PF12697"/>
    </source>
</evidence>
<sequence>MTVALVHGNPESAALWDPLVAELARAGVDDVVRLSPPGFGVPLPAGFPATVTAYRDWLIGELERFDRPVDLLGHDWGGGHLVTALMARPELVRSWASDALSLFEPDYVWHDLAQTWQTPGDGESHLDEMFGGTPAQRAEQMESFGVSHAEALQIAGVQGDEMKRAILALYRSAAQPAMAELGRGLPTLAARPGLALLATADPFGGSEELRRRAAERAGAEVAVLDGLGHWWMTEDPARAARVLTAFWRARAWSPSTA</sequence>
<name>A0ABU8M8I8_9PSEU</name>
<accession>A0ABU8M8I8</accession>
<dbReference type="RefSeq" id="WP_337705023.1">
    <property type="nucleotide sequence ID" value="NZ_JBBEGM010000009.1"/>
</dbReference>
<dbReference type="Proteomes" id="UP001369736">
    <property type="component" value="Unassembled WGS sequence"/>
</dbReference>
<dbReference type="Gene3D" id="3.40.50.1820">
    <property type="entry name" value="alpha/beta hydrolase"/>
    <property type="match status" value="1"/>
</dbReference>
<dbReference type="Pfam" id="PF12697">
    <property type="entry name" value="Abhydrolase_6"/>
    <property type="match status" value="1"/>
</dbReference>
<dbReference type="GO" id="GO:0016787">
    <property type="term" value="F:hydrolase activity"/>
    <property type="evidence" value="ECO:0007669"/>
    <property type="project" value="UniProtKB-KW"/>
</dbReference>
<gene>
    <name evidence="2" type="ORF">WCD58_21040</name>
</gene>
<keyword evidence="3" id="KW-1185">Reference proteome</keyword>
<dbReference type="InterPro" id="IPR000073">
    <property type="entry name" value="AB_hydrolase_1"/>
</dbReference>
<comment type="caution">
    <text evidence="2">The sequence shown here is derived from an EMBL/GenBank/DDBJ whole genome shotgun (WGS) entry which is preliminary data.</text>
</comment>
<proteinExistence type="predicted"/>
<protein>
    <submittedName>
        <fullName evidence="2">Alpha/beta fold hydrolase</fullName>
    </submittedName>
</protein>
<dbReference type="SUPFAM" id="SSF53474">
    <property type="entry name" value="alpha/beta-Hydrolases"/>
    <property type="match status" value="1"/>
</dbReference>
<reference evidence="2 3" key="1">
    <citation type="submission" date="2024-03" db="EMBL/GenBank/DDBJ databases">
        <title>Actinomycetospora sp. OC33-EN07, a novel actinomycete isolated from wild orchid (Aerides multiflora).</title>
        <authorList>
            <person name="Suriyachadkun C."/>
        </authorList>
    </citation>
    <scope>NUCLEOTIDE SEQUENCE [LARGE SCALE GENOMIC DNA]</scope>
    <source>
        <strain evidence="2 3">OC33-EN07</strain>
    </source>
</reference>
<dbReference type="InterPro" id="IPR050266">
    <property type="entry name" value="AB_hydrolase_sf"/>
</dbReference>